<dbReference type="GO" id="GO:0046872">
    <property type="term" value="F:metal ion binding"/>
    <property type="evidence" value="ECO:0007669"/>
    <property type="project" value="UniProtKB-KW"/>
</dbReference>
<evidence type="ECO:0000256" key="3">
    <source>
        <dbReference type="ARBA" id="ARBA00022723"/>
    </source>
</evidence>
<evidence type="ECO:0000256" key="2">
    <source>
        <dbReference type="ARBA" id="ARBA00022617"/>
    </source>
</evidence>
<dbReference type="Pfam" id="PF03301">
    <property type="entry name" value="Trp_dioxygenase"/>
    <property type="match status" value="2"/>
</dbReference>
<dbReference type="HAMAP" id="MF_01972">
    <property type="entry name" value="T23O"/>
    <property type="match status" value="1"/>
</dbReference>
<keyword evidence="6 9" id="KW-0408">Iron</keyword>
<dbReference type="Proteomes" id="UP000256253">
    <property type="component" value="Unassembled WGS sequence"/>
</dbReference>
<dbReference type="PANTHER" id="PTHR10138">
    <property type="entry name" value="TRYPTOPHAN 2,3-DIOXYGENASE"/>
    <property type="match status" value="1"/>
</dbReference>
<keyword evidence="2 9" id="KW-0349">Heme</keyword>
<dbReference type="PANTHER" id="PTHR10138:SF0">
    <property type="entry name" value="TRYPTOPHAN 2,3-DIOXYGENASE"/>
    <property type="match status" value="1"/>
</dbReference>
<feature type="binding site" evidence="9">
    <location>
        <position position="233"/>
    </location>
    <ligand>
        <name>substrate</name>
    </ligand>
</feature>
<comment type="subunit">
    <text evidence="1 9">Homotetramer.</text>
</comment>
<keyword evidence="4 9" id="KW-0223">Dioxygenase</keyword>
<evidence type="ECO:0000256" key="4">
    <source>
        <dbReference type="ARBA" id="ARBA00022964"/>
    </source>
</evidence>
<organism evidence="10 11">
    <name type="scientific">Calidifontibacter indicus</name>
    <dbReference type="NCBI Taxonomy" id="419650"/>
    <lineage>
        <taxon>Bacteria</taxon>
        <taxon>Bacillati</taxon>
        <taxon>Actinomycetota</taxon>
        <taxon>Actinomycetes</taxon>
        <taxon>Micrococcales</taxon>
        <taxon>Dermacoccaceae</taxon>
        <taxon>Calidifontibacter</taxon>
    </lineage>
</organism>
<comment type="caution">
    <text evidence="10">The sequence shown here is derived from an EMBL/GenBank/DDBJ whole genome shotgun (WGS) entry which is preliminary data.</text>
</comment>
<dbReference type="GO" id="GO:0019441">
    <property type="term" value="P:L-tryptophan catabolic process to kynurenine"/>
    <property type="evidence" value="ECO:0007669"/>
    <property type="project" value="UniProtKB-UniRule"/>
</dbReference>
<evidence type="ECO:0000256" key="9">
    <source>
        <dbReference type="HAMAP-Rule" id="MF_01972"/>
    </source>
</evidence>
<evidence type="ECO:0000313" key="10">
    <source>
        <dbReference type="EMBL" id="REF30491.1"/>
    </source>
</evidence>
<dbReference type="AlphaFoldDB" id="A0A3D9V090"/>
<evidence type="ECO:0000256" key="5">
    <source>
        <dbReference type="ARBA" id="ARBA00023002"/>
    </source>
</evidence>
<keyword evidence="5 9" id="KW-0560">Oxidoreductase</keyword>
<comment type="similarity">
    <text evidence="9">Belongs to the tryptophan 2,3-dioxygenase family.</text>
</comment>
<feature type="binding site" evidence="9">
    <location>
        <position position="96"/>
    </location>
    <ligand>
        <name>substrate</name>
    </ligand>
</feature>
<dbReference type="EC" id="1.13.11.11" evidence="9"/>
<comment type="function">
    <text evidence="9">Heme-dependent dioxygenase that catalyzes the oxidative cleavage of the L-tryptophan (L-Trp) pyrrole ring and converts L-tryptophan to N-formyl-L-kynurenine. Catalyzes the oxidative cleavage of the indole moiety.</text>
</comment>
<dbReference type="InterPro" id="IPR037217">
    <property type="entry name" value="Trp/Indoleamine_2_3_dOase-like"/>
</dbReference>
<dbReference type="SUPFAM" id="SSF140959">
    <property type="entry name" value="Indolic compounds 2,3-dioxygenase-like"/>
    <property type="match status" value="1"/>
</dbReference>
<dbReference type="Gene3D" id="1.20.58.480">
    <property type="match status" value="1"/>
</dbReference>
<dbReference type="GO" id="GO:0004833">
    <property type="term" value="F:L-tryptophan 2,3-dioxygenase activity"/>
    <property type="evidence" value="ECO:0007669"/>
    <property type="project" value="UniProtKB-UniRule"/>
</dbReference>
<feature type="binding site" evidence="9">
    <location>
        <begin position="30"/>
        <end position="34"/>
    </location>
    <ligand>
        <name>substrate</name>
    </ligand>
</feature>
<dbReference type="GO" id="GO:0019442">
    <property type="term" value="P:L-tryptophan catabolic process to acetyl-CoA"/>
    <property type="evidence" value="ECO:0007669"/>
    <property type="project" value="TreeGrafter"/>
</dbReference>
<comment type="pathway">
    <text evidence="9">Amino-acid degradation; L-tryptophan degradation via kynurenine pathway; L-kynurenine from L-tryptophan: step 1/2.</text>
</comment>
<gene>
    <name evidence="9" type="primary">kynA</name>
    <name evidence="10" type="ORF">DFJ65_1499</name>
</gene>
<keyword evidence="3 9" id="KW-0479">Metal-binding</keyword>
<dbReference type="InterPro" id="IPR004981">
    <property type="entry name" value="Trp_2_3_dOase"/>
</dbReference>
<evidence type="ECO:0000256" key="6">
    <source>
        <dbReference type="ARBA" id="ARBA00023004"/>
    </source>
</evidence>
<comment type="catalytic activity">
    <reaction evidence="8 9">
        <text>L-tryptophan + O2 = N-formyl-L-kynurenine</text>
        <dbReference type="Rhea" id="RHEA:24536"/>
        <dbReference type="ChEBI" id="CHEBI:15379"/>
        <dbReference type="ChEBI" id="CHEBI:57912"/>
        <dbReference type="ChEBI" id="CHEBI:58629"/>
        <dbReference type="EC" id="1.13.11.11"/>
    </reaction>
</comment>
<keyword evidence="7 9" id="KW-0823">Tryptophan catabolism</keyword>
<dbReference type="OrthoDB" id="9776847at2"/>
<accession>A0A3D9V090</accession>
<feature type="binding site" evidence="9">
    <location>
        <position position="92"/>
    </location>
    <ligand>
        <name>substrate</name>
    </ligand>
</feature>
<dbReference type="FunFam" id="1.20.58.480:FF:000001">
    <property type="entry name" value="Tryptophan 2,3-dioxygenase"/>
    <property type="match status" value="1"/>
</dbReference>
<comment type="cofactor">
    <cofactor evidence="9">
        <name>heme</name>
        <dbReference type="ChEBI" id="CHEBI:30413"/>
    </cofactor>
    <text evidence="9">Binds 1 heme group per subunit.</text>
</comment>
<dbReference type="UniPathway" id="UPA00333">
    <property type="reaction ID" value="UER00453"/>
</dbReference>
<dbReference type="GO" id="GO:0020037">
    <property type="term" value="F:heme binding"/>
    <property type="evidence" value="ECO:0007669"/>
    <property type="project" value="UniProtKB-UniRule"/>
</dbReference>
<keyword evidence="11" id="KW-1185">Reference proteome</keyword>
<proteinExistence type="inferred from homology"/>
<dbReference type="EMBL" id="QTUA01000001">
    <property type="protein sequence ID" value="REF30491.1"/>
    <property type="molecule type" value="Genomic_DNA"/>
</dbReference>
<evidence type="ECO:0000313" key="11">
    <source>
        <dbReference type="Proteomes" id="UP000256253"/>
    </source>
</evidence>
<evidence type="ECO:0000256" key="8">
    <source>
        <dbReference type="ARBA" id="ARBA00050412"/>
    </source>
</evidence>
<sequence length="268" mass="30868">MSYGDYLALDTLLDAQHPRAVPPEHDELLFIIQHQTSELWFKLVIHELRSARELIAADELAPALKRLARVKHIQATLSEQWTVLATLTPSEYARFRRFLATSSGFQSLQYRVVEFMLGNKKPDMVRVFDGRPDAVAQLEAELHEPSLYDVFLQLLARRGLPVPAELLERDWSQPYVESEALIDVIAQVYADPERYWDIYETCEELVDLEDNFQLWRFRHLKTVERIIGMGRGTGGSAGVPFLRRALEQSFFPELYHVRGRIAEGTIGD</sequence>
<reference evidence="10 11" key="1">
    <citation type="submission" date="2018-08" db="EMBL/GenBank/DDBJ databases">
        <title>Sequencing the genomes of 1000 actinobacteria strains.</title>
        <authorList>
            <person name="Klenk H.-P."/>
        </authorList>
    </citation>
    <scope>NUCLEOTIDE SEQUENCE [LARGE SCALE GENOMIC DNA]</scope>
    <source>
        <strain evidence="10 11">DSM 22967</strain>
    </source>
</reference>
<protein>
    <recommendedName>
        <fullName evidence="9">Tryptophan 2,3-dioxygenase</fullName>
        <shortName evidence="9">TDO</shortName>
        <ecNumber evidence="9">1.13.11.11</ecNumber>
    </recommendedName>
    <alternativeName>
        <fullName evidence="9">Tryptamin 2,3-dioxygenase</fullName>
    </alternativeName>
    <alternativeName>
        <fullName evidence="9">Tryptophan oxygenase</fullName>
        <shortName evidence="9">TO</shortName>
        <shortName evidence="9">TRPO</shortName>
    </alternativeName>
    <alternativeName>
        <fullName evidence="9">Tryptophan pyrrolase</fullName>
    </alternativeName>
    <alternativeName>
        <fullName evidence="9">Tryptophanase</fullName>
    </alternativeName>
</protein>
<evidence type="ECO:0000256" key="7">
    <source>
        <dbReference type="ARBA" id="ARBA00023079"/>
    </source>
</evidence>
<name>A0A3D9V090_9MICO</name>
<evidence type="ECO:0000256" key="1">
    <source>
        <dbReference type="ARBA" id="ARBA00011881"/>
    </source>
</evidence>
<feature type="binding site" description="axial binding residue" evidence="9">
    <location>
        <position position="219"/>
    </location>
    <ligand>
        <name>heme</name>
        <dbReference type="ChEBI" id="CHEBI:30413"/>
    </ligand>
    <ligandPart>
        <name>Fe</name>
        <dbReference type="ChEBI" id="CHEBI:18248"/>
    </ligandPart>
</feature>